<dbReference type="AlphaFoldDB" id="A0A183BDV1"/>
<dbReference type="GO" id="GO:0003676">
    <property type="term" value="F:nucleic acid binding"/>
    <property type="evidence" value="ECO:0007669"/>
    <property type="project" value="InterPro"/>
</dbReference>
<organism evidence="5">
    <name type="scientific">Echinostoma caproni</name>
    <dbReference type="NCBI Taxonomy" id="27848"/>
    <lineage>
        <taxon>Eukaryota</taxon>
        <taxon>Metazoa</taxon>
        <taxon>Spiralia</taxon>
        <taxon>Lophotrochozoa</taxon>
        <taxon>Platyhelminthes</taxon>
        <taxon>Trematoda</taxon>
        <taxon>Digenea</taxon>
        <taxon>Plagiorchiida</taxon>
        <taxon>Echinostomata</taxon>
        <taxon>Echinostomatoidea</taxon>
        <taxon>Echinostomatidae</taxon>
        <taxon>Echinostoma</taxon>
    </lineage>
</organism>
<dbReference type="InterPro" id="IPR050951">
    <property type="entry name" value="Retrovirus_Pol_polyprotein"/>
</dbReference>
<dbReference type="PANTHER" id="PTHR37984">
    <property type="entry name" value="PROTEIN CBG26694"/>
    <property type="match status" value="1"/>
</dbReference>
<reference evidence="5" key="1">
    <citation type="submission" date="2016-06" db="UniProtKB">
        <authorList>
            <consortium name="WormBaseParasite"/>
        </authorList>
    </citation>
    <scope>IDENTIFICATION</scope>
</reference>
<dbReference type="Gene3D" id="3.30.420.10">
    <property type="entry name" value="Ribonuclease H-like superfamily/Ribonuclease H"/>
    <property type="match status" value="1"/>
</dbReference>
<evidence type="ECO:0000313" key="4">
    <source>
        <dbReference type="Proteomes" id="UP000272942"/>
    </source>
</evidence>
<dbReference type="GO" id="GO:0015074">
    <property type="term" value="P:DNA integration"/>
    <property type="evidence" value="ECO:0007669"/>
    <property type="project" value="InterPro"/>
</dbReference>
<feature type="compositionally biased region" description="Polar residues" evidence="1">
    <location>
        <begin position="241"/>
        <end position="270"/>
    </location>
</feature>
<protein>
    <submittedName>
        <fullName evidence="5">Integrase catalytic domain-containing protein</fullName>
    </submittedName>
</protein>
<gene>
    <name evidence="3" type="ORF">ECPE_LOCUS17386</name>
</gene>
<evidence type="ECO:0000313" key="3">
    <source>
        <dbReference type="EMBL" id="VDP94676.1"/>
    </source>
</evidence>
<feature type="region of interest" description="Disordered" evidence="1">
    <location>
        <begin position="227"/>
        <end position="270"/>
    </location>
</feature>
<dbReference type="InterPro" id="IPR036397">
    <property type="entry name" value="RNaseH_sf"/>
</dbReference>
<dbReference type="PANTHER" id="PTHR37984:SF5">
    <property type="entry name" value="PROTEIN NYNRIN-LIKE"/>
    <property type="match status" value="1"/>
</dbReference>
<dbReference type="WBParaSite" id="ECPE_0001743101-mRNA-1">
    <property type="protein sequence ID" value="ECPE_0001743101-mRNA-1"/>
    <property type="gene ID" value="ECPE_0001743101"/>
</dbReference>
<dbReference type="EMBL" id="UZAN01069026">
    <property type="protein sequence ID" value="VDP94676.1"/>
    <property type="molecule type" value="Genomic_DNA"/>
</dbReference>
<reference evidence="3 4" key="2">
    <citation type="submission" date="2018-11" db="EMBL/GenBank/DDBJ databases">
        <authorList>
            <consortium name="Pathogen Informatics"/>
        </authorList>
    </citation>
    <scope>NUCLEOTIDE SEQUENCE [LARGE SCALE GENOMIC DNA]</scope>
    <source>
        <strain evidence="3 4">Egypt</strain>
    </source>
</reference>
<proteinExistence type="predicted"/>
<sequence>MALAAYDYDIMHRPGKTIPQADVSSRWSKFAAAKKRYFIATASPVSREELHRCIKQYYEAIITALSKEWSPDVKQVFVTDNESQFCAAEFKAWLDSIGCRHLRTAPRHPCPNGAAENLVKTVKSAMAFTNPRTISELETLLDKFLLQYRNAEHATTKESPAKLFNAGSLRSSLRCLDSSDVVYFRGSDLRLSKGIITRKIGRAMIEITDLRVAKVYRRHIDQILFDDTPTPIEDPADKTQENSSCDTPPTTTEDRTQQPSTPRTSTDENTTLALRRSIRRANQFDEALLREEICGDSHQRDYACSGAARYSFLTLIVNRP</sequence>
<dbReference type="InterPro" id="IPR001584">
    <property type="entry name" value="Integrase_cat-core"/>
</dbReference>
<feature type="domain" description="Integrase catalytic" evidence="2">
    <location>
        <begin position="10"/>
        <end position="168"/>
    </location>
</feature>
<evidence type="ECO:0000313" key="5">
    <source>
        <dbReference type="WBParaSite" id="ECPE_0001743101-mRNA-1"/>
    </source>
</evidence>
<dbReference type="InterPro" id="IPR012337">
    <property type="entry name" value="RNaseH-like_sf"/>
</dbReference>
<evidence type="ECO:0000259" key="2">
    <source>
        <dbReference type="PROSITE" id="PS50994"/>
    </source>
</evidence>
<dbReference type="Proteomes" id="UP000272942">
    <property type="component" value="Unassembled WGS sequence"/>
</dbReference>
<dbReference type="SUPFAM" id="SSF53098">
    <property type="entry name" value="Ribonuclease H-like"/>
    <property type="match status" value="1"/>
</dbReference>
<evidence type="ECO:0000256" key="1">
    <source>
        <dbReference type="SAM" id="MobiDB-lite"/>
    </source>
</evidence>
<keyword evidence="4" id="KW-1185">Reference proteome</keyword>
<dbReference type="PROSITE" id="PS50994">
    <property type="entry name" value="INTEGRASE"/>
    <property type="match status" value="1"/>
</dbReference>
<name>A0A183BDV1_9TREM</name>
<dbReference type="OrthoDB" id="6778109at2759"/>
<accession>A0A183BDV1</accession>